<dbReference type="GO" id="GO:0003700">
    <property type="term" value="F:DNA-binding transcription factor activity"/>
    <property type="evidence" value="ECO:0007669"/>
    <property type="project" value="TreeGrafter"/>
</dbReference>
<evidence type="ECO:0000259" key="6">
    <source>
        <dbReference type="PROSITE" id="PS50977"/>
    </source>
</evidence>
<organism evidence="7 8">
    <name type="scientific">Amycolatopsis xylanica</name>
    <dbReference type="NCBI Taxonomy" id="589385"/>
    <lineage>
        <taxon>Bacteria</taxon>
        <taxon>Bacillati</taxon>
        <taxon>Actinomycetota</taxon>
        <taxon>Actinomycetes</taxon>
        <taxon>Pseudonocardiales</taxon>
        <taxon>Pseudonocardiaceae</taxon>
        <taxon>Amycolatopsis</taxon>
    </lineage>
</organism>
<feature type="DNA-binding region" description="H-T-H motif" evidence="4">
    <location>
        <begin position="32"/>
        <end position="51"/>
    </location>
</feature>
<evidence type="ECO:0000256" key="3">
    <source>
        <dbReference type="ARBA" id="ARBA00023163"/>
    </source>
</evidence>
<dbReference type="SUPFAM" id="SSF46689">
    <property type="entry name" value="Homeodomain-like"/>
    <property type="match status" value="1"/>
</dbReference>
<dbReference type="InterPro" id="IPR049445">
    <property type="entry name" value="TetR_SbtR-like_C"/>
</dbReference>
<dbReference type="InterPro" id="IPR009057">
    <property type="entry name" value="Homeodomain-like_sf"/>
</dbReference>
<sequence>MALNGRKAQAARNDEIIVAAAREVFIADPSAPIAAVADHAGVGISALYRRYPSKDDLLRKLCFDGLMTHIETLEAALADDGDAWTVFETFMRRVVEKDTHSITIALAGKFTPSEELYDAAARAGRLGTELMDRTRKAGAIRADFSDADLGAVFEQLAAIHIGDEERTSALRQRYLTLVLDGLRTATTPLPGTPPTLEERAQRWAVP</sequence>
<evidence type="ECO:0000256" key="2">
    <source>
        <dbReference type="ARBA" id="ARBA00023125"/>
    </source>
</evidence>
<keyword evidence="1" id="KW-0805">Transcription regulation</keyword>
<keyword evidence="2 4" id="KW-0238">DNA-binding</keyword>
<reference evidence="7 8" key="1">
    <citation type="submission" date="2016-10" db="EMBL/GenBank/DDBJ databases">
        <authorList>
            <person name="de Groot N.N."/>
        </authorList>
    </citation>
    <scope>NUCLEOTIDE SEQUENCE [LARGE SCALE GENOMIC DNA]</scope>
    <source>
        <strain evidence="7 8">CPCC 202699</strain>
    </source>
</reference>
<dbReference type="GO" id="GO:0000976">
    <property type="term" value="F:transcription cis-regulatory region binding"/>
    <property type="evidence" value="ECO:0007669"/>
    <property type="project" value="TreeGrafter"/>
</dbReference>
<name>A0A1H3PB50_9PSEU</name>
<dbReference type="AlphaFoldDB" id="A0A1H3PB50"/>
<feature type="domain" description="HTH tetR-type" evidence="6">
    <location>
        <begin position="11"/>
        <end position="69"/>
    </location>
</feature>
<dbReference type="PANTHER" id="PTHR30055">
    <property type="entry name" value="HTH-TYPE TRANSCRIPTIONAL REGULATOR RUTR"/>
    <property type="match status" value="1"/>
</dbReference>
<dbReference type="RefSeq" id="WP_245757609.1">
    <property type="nucleotide sequence ID" value="NZ_FNON01000008.1"/>
</dbReference>
<dbReference type="InterPro" id="IPR001647">
    <property type="entry name" value="HTH_TetR"/>
</dbReference>
<dbReference type="STRING" id="589385.SAMN05421504_108106"/>
<evidence type="ECO:0000313" key="8">
    <source>
        <dbReference type="Proteomes" id="UP000199515"/>
    </source>
</evidence>
<dbReference type="PROSITE" id="PS50977">
    <property type="entry name" value="HTH_TETR_2"/>
    <property type="match status" value="1"/>
</dbReference>
<dbReference type="SUPFAM" id="SSF48498">
    <property type="entry name" value="Tetracyclin repressor-like, C-terminal domain"/>
    <property type="match status" value="1"/>
</dbReference>
<feature type="region of interest" description="Disordered" evidence="5">
    <location>
        <begin position="186"/>
        <end position="206"/>
    </location>
</feature>
<protein>
    <submittedName>
        <fullName evidence="7">DNA-binding transcriptional regulator, AcrR family</fullName>
    </submittedName>
</protein>
<dbReference type="Pfam" id="PF21597">
    <property type="entry name" value="TetR_C_43"/>
    <property type="match status" value="1"/>
</dbReference>
<keyword evidence="3" id="KW-0804">Transcription</keyword>
<dbReference type="Gene3D" id="1.10.357.10">
    <property type="entry name" value="Tetracycline Repressor, domain 2"/>
    <property type="match status" value="1"/>
</dbReference>
<gene>
    <name evidence="7" type="ORF">SAMN05421504_108106</name>
</gene>
<accession>A0A1H3PB50</accession>
<evidence type="ECO:0000256" key="1">
    <source>
        <dbReference type="ARBA" id="ARBA00023015"/>
    </source>
</evidence>
<dbReference type="InterPro" id="IPR036271">
    <property type="entry name" value="Tet_transcr_reg_TetR-rel_C_sf"/>
</dbReference>
<dbReference type="InterPro" id="IPR050109">
    <property type="entry name" value="HTH-type_TetR-like_transc_reg"/>
</dbReference>
<evidence type="ECO:0000313" key="7">
    <source>
        <dbReference type="EMBL" id="SDY98045.1"/>
    </source>
</evidence>
<dbReference type="EMBL" id="FNON01000008">
    <property type="protein sequence ID" value="SDY98045.1"/>
    <property type="molecule type" value="Genomic_DNA"/>
</dbReference>
<evidence type="ECO:0000256" key="4">
    <source>
        <dbReference type="PROSITE-ProRule" id="PRU00335"/>
    </source>
</evidence>
<proteinExistence type="predicted"/>
<keyword evidence="8" id="KW-1185">Reference proteome</keyword>
<dbReference type="Proteomes" id="UP000199515">
    <property type="component" value="Unassembled WGS sequence"/>
</dbReference>
<dbReference type="Pfam" id="PF00440">
    <property type="entry name" value="TetR_N"/>
    <property type="match status" value="1"/>
</dbReference>
<feature type="compositionally biased region" description="Basic and acidic residues" evidence="5">
    <location>
        <begin position="196"/>
        <end position="206"/>
    </location>
</feature>
<dbReference type="PANTHER" id="PTHR30055:SF234">
    <property type="entry name" value="HTH-TYPE TRANSCRIPTIONAL REGULATOR BETI"/>
    <property type="match status" value="1"/>
</dbReference>
<evidence type="ECO:0000256" key="5">
    <source>
        <dbReference type="SAM" id="MobiDB-lite"/>
    </source>
</evidence>